<evidence type="ECO:0000256" key="4">
    <source>
        <dbReference type="ARBA" id="ARBA00022553"/>
    </source>
</evidence>
<feature type="region of interest" description="Disordered" evidence="12">
    <location>
        <begin position="319"/>
        <end position="338"/>
    </location>
</feature>
<keyword evidence="7" id="KW-0446">Lipid-binding</keyword>
<dbReference type="GO" id="GO:0006869">
    <property type="term" value="P:lipid transport"/>
    <property type="evidence" value="ECO:0007669"/>
    <property type="project" value="UniProtKB-KW"/>
</dbReference>
<dbReference type="GO" id="GO:0008289">
    <property type="term" value="F:lipid binding"/>
    <property type="evidence" value="ECO:0007669"/>
    <property type="project" value="UniProtKB-KW"/>
</dbReference>
<keyword evidence="15" id="KW-1185">Reference proteome</keyword>
<evidence type="ECO:0000256" key="8">
    <source>
        <dbReference type="ARBA" id="ARBA00063535"/>
    </source>
</evidence>
<keyword evidence="3" id="KW-0963">Cytoplasm</keyword>
<comment type="subcellular location">
    <subcellularLocation>
        <location evidence="1">Cytoplasm</location>
    </subcellularLocation>
</comment>
<dbReference type="PANTHER" id="PTHR19308:SF8">
    <property type="entry name" value="STAR-RELATED LIPID TRANSFER PROTEIN 7, MITOCHONDRIAL"/>
    <property type="match status" value="1"/>
</dbReference>
<dbReference type="InterPro" id="IPR051213">
    <property type="entry name" value="START_lipid_transfer"/>
</dbReference>
<keyword evidence="5" id="KW-0007">Acetylation</keyword>
<sequence length="354" mass="41454">MLASCKRDIEEIHRLKNITLICPKCHLRIVIDTQQPDINYCTCNGGKVSATSNQDPEGWKPYIERQDMLIWRKEEPNSGGLFAYKVYGTFSDVTAEDFLQTQIDLDYRKKWDPTARELKIIDSDPESKESADNGIDVVYWETIWPRLFTNRDYVYQRRWIIDKEKRLIVIISKVTEHPNAPTKPGIYRYREYFEAFFFFTTVTTYWSYMVIKPYTDIHQPGIEFGLTYFDDPGVNIPSAITSWVAMSGLPDFLIRMRHASKNYQSYKLTTEKENISDVSHISQNEEIASEYNVENNKESETLSESDAVEYDLDEEIEILTSETEESDESDEDTEDSIDEGRGLLRYFFFTKLFV</sequence>
<evidence type="ECO:0000256" key="1">
    <source>
        <dbReference type="ARBA" id="ARBA00004496"/>
    </source>
</evidence>
<evidence type="ECO:0000256" key="2">
    <source>
        <dbReference type="ARBA" id="ARBA00022448"/>
    </source>
</evidence>
<gene>
    <name evidence="14" type="ORF">E2986_06363</name>
</gene>
<comment type="caution">
    <text evidence="14">The sequence shown here is derived from an EMBL/GenBank/DDBJ whole genome shotgun (WGS) entry which is preliminary data.</text>
</comment>
<keyword evidence="6" id="KW-0445">Lipid transport</keyword>
<reference evidence="14" key="1">
    <citation type="submission" date="2019-11" db="EMBL/GenBank/DDBJ databases">
        <title>The nuclear and mitochondrial genomes of Frieseomelitta varia - a highly eusocial stingless bee (Meliponini) with a permanently sterile worker caste.</title>
        <authorList>
            <person name="Freitas F.C.P."/>
            <person name="Lourenco A.P."/>
            <person name="Nunes F.M.F."/>
            <person name="Paschoal A.R."/>
            <person name="Abreu F.C.P."/>
            <person name="Barbin F.O."/>
            <person name="Bataglia L."/>
            <person name="Cardoso-Junior C.A.M."/>
            <person name="Cervoni M.S."/>
            <person name="Silva S.R."/>
            <person name="Dalarmi F."/>
            <person name="Del Lama M.A."/>
            <person name="Depintor T.S."/>
            <person name="Ferreira K.M."/>
            <person name="Goria P.S."/>
            <person name="Jaskot M.C."/>
            <person name="Lago D.C."/>
            <person name="Luna-Lucena D."/>
            <person name="Moda L.M."/>
            <person name="Nascimento L."/>
            <person name="Pedrino M."/>
            <person name="Rabico F.O."/>
            <person name="Sanches F.C."/>
            <person name="Santos D.E."/>
            <person name="Santos C.G."/>
            <person name="Vieira J."/>
            <person name="Lopes T.F."/>
            <person name="Barchuk A.R."/>
            <person name="Hartfelder K."/>
            <person name="Simoes Z.L.P."/>
            <person name="Bitondi M.M.G."/>
            <person name="Pinheiro D.G."/>
        </authorList>
    </citation>
    <scope>NUCLEOTIDE SEQUENCE</scope>
    <source>
        <strain evidence="14">USP_RPSP 00005682</strain>
        <tissue evidence="14">Whole individual</tissue>
    </source>
</reference>
<keyword evidence="4" id="KW-0597">Phosphoprotein</keyword>
<dbReference type="InterPro" id="IPR002913">
    <property type="entry name" value="START_lipid-bd_dom"/>
</dbReference>
<keyword evidence="2" id="KW-0813">Transport</keyword>
<dbReference type="InterPro" id="IPR041949">
    <property type="entry name" value="START_STARD7"/>
</dbReference>
<feature type="domain" description="START" evidence="13">
    <location>
        <begin position="55"/>
        <end position="265"/>
    </location>
</feature>
<dbReference type="FunFam" id="3.30.530.20:FF:000017">
    <property type="entry name" value="Phosphatidylcholine transfer protein, putative"/>
    <property type="match status" value="1"/>
</dbReference>
<evidence type="ECO:0000256" key="3">
    <source>
        <dbReference type="ARBA" id="ARBA00022490"/>
    </source>
</evidence>
<dbReference type="InterPro" id="IPR023393">
    <property type="entry name" value="START-like_dom_sf"/>
</dbReference>
<comment type="subunit">
    <text evidence="8">Interacts with ACOT13/THEM2.</text>
</comment>
<protein>
    <recommendedName>
        <fullName evidence="9">Phosphatidylcholine transfer protein</fullName>
    </recommendedName>
    <alternativeName>
        <fullName evidence="11">START domain-containing protein 2</fullName>
    </alternativeName>
    <alternativeName>
        <fullName evidence="10">StAR-related lipid transfer protein 2</fullName>
    </alternativeName>
</protein>
<accession>A0A833VRN0</accession>
<dbReference type="CDD" id="cd08911">
    <property type="entry name" value="START_STARD7-like"/>
    <property type="match status" value="1"/>
</dbReference>
<dbReference type="Gene3D" id="3.30.530.20">
    <property type="match status" value="1"/>
</dbReference>
<proteinExistence type="predicted"/>
<organism evidence="14 15">
    <name type="scientific">Frieseomelitta varia</name>
    <dbReference type="NCBI Taxonomy" id="561572"/>
    <lineage>
        <taxon>Eukaryota</taxon>
        <taxon>Metazoa</taxon>
        <taxon>Ecdysozoa</taxon>
        <taxon>Arthropoda</taxon>
        <taxon>Hexapoda</taxon>
        <taxon>Insecta</taxon>
        <taxon>Pterygota</taxon>
        <taxon>Neoptera</taxon>
        <taxon>Endopterygota</taxon>
        <taxon>Hymenoptera</taxon>
        <taxon>Apocrita</taxon>
        <taxon>Aculeata</taxon>
        <taxon>Apoidea</taxon>
        <taxon>Anthophila</taxon>
        <taxon>Apidae</taxon>
        <taxon>Frieseomelitta</taxon>
    </lineage>
</organism>
<feature type="compositionally biased region" description="Acidic residues" evidence="12">
    <location>
        <begin position="319"/>
        <end position="337"/>
    </location>
</feature>
<dbReference type="EMBL" id="WNWW01000146">
    <property type="protein sequence ID" value="KAF3429731.1"/>
    <property type="molecule type" value="Genomic_DNA"/>
</dbReference>
<dbReference type="PROSITE" id="PS50848">
    <property type="entry name" value="START"/>
    <property type="match status" value="1"/>
</dbReference>
<evidence type="ECO:0000256" key="10">
    <source>
        <dbReference type="ARBA" id="ARBA00077188"/>
    </source>
</evidence>
<evidence type="ECO:0000256" key="5">
    <source>
        <dbReference type="ARBA" id="ARBA00022990"/>
    </source>
</evidence>
<evidence type="ECO:0000313" key="14">
    <source>
        <dbReference type="EMBL" id="KAF3429731.1"/>
    </source>
</evidence>
<evidence type="ECO:0000256" key="6">
    <source>
        <dbReference type="ARBA" id="ARBA00023055"/>
    </source>
</evidence>
<dbReference type="AlphaFoldDB" id="A0A833VRN0"/>
<dbReference type="GO" id="GO:0005829">
    <property type="term" value="C:cytosol"/>
    <property type="evidence" value="ECO:0007669"/>
    <property type="project" value="UniProtKB-ARBA"/>
</dbReference>
<evidence type="ECO:0000313" key="15">
    <source>
        <dbReference type="Proteomes" id="UP000655588"/>
    </source>
</evidence>
<evidence type="ECO:0000256" key="7">
    <source>
        <dbReference type="ARBA" id="ARBA00023121"/>
    </source>
</evidence>
<dbReference type="Pfam" id="PF01852">
    <property type="entry name" value="START"/>
    <property type="match status" value="1"/>
</dbReference>
<evidence type="ECO:0000259" key="13">
    <source>
        <dbReference type="PROSITE" id="PS50848"/>
    </source>
</evidence>
<evidence type="ECO:0000256" key="12">
    <source>
        <dbReference type="SAM" id="MobiDB-lite"/>
    </source>
</evidence>
<evidence type="ECO:0000256" key="9">
    <source>
        <dbReference type="ARBA" id="ARBA00069061"/>
    </source>
</evidence>
<name>A0A833VRN0_9HYME</name>
<dbReference type="PANTHER" id="PTHR19308">
    <property type="entry name" value="PHOSPHATIDYLCHOLINE TRANSFER PROTEIN"/>
    <property type="match status" value="1"/>
</dbReference>
<dbReference type="SUPFAM" id="SSF55961">
    <property type="entry name" value="Bet v1-like"/>
    <property type="match status" value="1"/>
</dbReference>
<dbReference type="Proteomes" id="UP000655588">
    <property type="component" value="Unassembled WGS sequence"/>
</dbReference>
<evidence type="ECO:0000256" key="11">
    <source>
        <dbReference type="ARBA" id="ARBA00079049"/>
    </source>
</evidence>